<sequence>MSWPESLAREIAENRCIFHLGSGLSCQSVDENQERPLSWSNLLTDLNDRVVSDSGLRLLVSEFISEKKFLDAAEIIRTHGHQADFYSIITECFFTKRYIPSSSHNIIVEVSPKIIVTTNYDSIIEDAMIEISGRNSFHSFEYNTDGLIDAIRSPATILLKFHGCAQHSRNIILSRSDYFKLRDEHNVTFEIVTSLYKINTVLFIGCGIEDPDINLILENIRLRIGTSSPSYALVGSLSYAAKIKESIKKQYNIELIIYEQADPHDHSKFEEILSSLKDKVEEVKAKYGI</sequence>
<evidence type="ECO:0000313" key="1">
    <source>
        <dbReference type="EMBL" id="MFG6076082.1"/>
    </source>
</evidence>
<dbReference type="Proteomes" id="UP001605250">
    <property type="component" value="Unassembled WGS sequence"/>
</dbReference>
<dbReference type="EMBL" id="JBGCUC010000005">
    <property type="protein sequence ID" value="MFG6076082.1"/>
    <property type="molecule type" value="Genomic_DNA"/>
</dbReference>
<keyword evidence="2" id="KW-1185">Reference proteome</keyword>
<organism evidence="1 2">
    <name type="scientific">Erwinia plantamica</name>
    <dbReference type="NCBI Taxonomy" id="3237104"/>
    <lineage>
        <taxon>Bacteria</taxon>
        <taxon>Pseudomonadati</taxon>
        <taxon>Pseudomonadota</taxon>
        <taxon>Gammaproteobacteria</taxon>
        <taxon>Enterobacterales</taxon>
        <taxon>Erwiniaceae</taxon>
        <taxon>Erwinia</taxon>
    </lineage>
</organism>
<dbReference type="RefSeq" id="WP_394148750.1">
    <property type="nucleotide sequence ID" value="NZ_JBGCUC010000005.1"/>
</dbReference>
<evidence type="ECO:0000313" key="2">
    <source>
        <dbReference type="Proteomes" id="UP001605250"/>
    </source>
</evidence>
<dbReference type="Pfam" id="PF13289">
    <property type="entry name" value="SIR2_2"/>
    <property type="match status" value="1"/>
</dbReference>
<dbReference type="InterPro" id="IPR029035">
    <property type="entry name" value="DHS-like_NAD/FAD-binding_dom"/>
</dbReference>
<name>A0ABW7CIV3_9GAMM</name>
<gene>
    <name evidence="1" type="ORF">AB3U87_06850</name>
</gene>
<dbReference type="SUPFAM" id="SSF52467">
    <property type="entry name" value="DHS-like NAD/FAD-binding domain"/>
    <property type="match status" value="1"/>
</dbReference>
<comment type="caution">
    <text evidence="1">The sequence shown here is derived from an EMBL/GenBank/DDBJ whole genome shotgun (WGS) entry which is preliminary data.</text>
</comment>
<reference evidence="1 2" key="1">
    <citation type="submission" date="2024-07" db="EMBL/GenBank/DDBJ databases">
        <title>Novel bacterial strain Erwinia sp. OPT-41 promoting growth of various crops.</title>
        <authorList>
            <person name="Egorshina A."/>
            <person name="Lukyantsev M.A."/>
            <person name="Golubev S.N."/>
            <person name="Muratova A.Y."/>
            <person name="Bulygina E.A."/>
        </authorList>
    </citation>
    <scope>NUCLEOTIDE SEQUENCE [LARGE SCALE GENOMIC DNA]</scope>
    <source>
        <strain evidence="1 2">OPT-41</strain>
    </source>
</reference>
<proteinExistence type="predicted"/>
<accession>A0ABW7CIV3</accession>
<protein>
    <submittedName>
        <fullName evidence="1">SIR2 family protein</fullName>
    </submittedName>
</protein>